<dbReference type="InterPro" id="IPR027271">
    <property type="entry name" value="Acetolactate_synth/TF_NikR_C"/>
</dbReference>
<dbReference type="SUPFAM" id="SSF55021">
    <property type="entry name" value="ACT-like"/>
    <property type="match status" value="2"/>
</dbReference>
<dbReference type="Gene3D" id="3.30.70.1150">
    <property type="entry name" value="ACT-like. Chain A, domain 2"/>
    <property type="match status" value="1"/>
</dbReference>
<dbReference type="InterPro" id="IPR019455">
    <property type="entry name" value="Acetolactate_synth_ssu_C"/>
</dbReference>
<sequence>MLRIDVVAMPLAITRVTSIMAQRQFDVVTMDVAAPVDGLRRITVEVDTADEIRLDRLVKFLNRSPDVVKVAHLADEQSHTRREVFATITFPEGRLADAVAIAQAFSAEIVDADRTRCTVFAAAEPARVDALVKALSGFTVRDLVMTSPLRIPRVPRKGHQW</sequence>
<dbReference type="PANTHER" id="PTHR30239">
    <property type="entry name" value="ACETOLACTATE SYNTHASE SMALL SUBUNIT"/>
    <property type="match status" value="1"/>
</dbReference>
<comment type="catalytic activity">
    <reaction evidence="2 3">
        <text>2 pyruvate + H(+) = (2S)-2-acetolactate + CO2</text>
        <dbReference type="Rhea" id="RHEA:25249"/>
        <dbReference type="ChEBI" id="CHEBI:15361"/>
        <dbReference type="ChEBI" id="CHEBI:15378"/>
        <dbReference type="ChEBI" id="CHEBI:16526"/>
        <dbReference type="ChEBI" id="CHEBI:58476"/>
        <dbReference type="EC" id="2.2.1.6"/>
    </reaction>
</comment>
<evidence type="ECO:0000256" key="1">
    <source>
        <dbReference type="ARBA" id="ARBA00011744"/>
    </source>
</evidence>
<keyword evidence="6" id="KW-1185">Reference proteome</keyword>
<dbReference type="Pfam" id="PF10369">
    <property type="entry name" value="ALS_ss_C"/>
    <property type="match status" value="1"/>
</dbReference>
<dbReference type="InterPro" id="IPR002912">
    <property type="entry name" value="ACT_dom"/>
</dbReference>
<comment type="function">
    <text evidence="3">Catalyzes the conversion of 2 pyruvate molecules into acetolactate in the first common step of the biosynthetic pathway of the branched-amino acids such as leucine, isoleucine, and valine.</text>
</comment>
<evidence type="ECO:0000313" key="6">
    <source>
        <dbReference type="Proteomes" id="UP001571476"/>
    </source>
</evidence>
<protein>
    <recommendedName>
        <fullName evidence="3">Acetolactate synthase small subunit</fullName>
        <shortName evidence="3">AHAS</shortName>
        <shortName evidence="3">ALS</shortName>
        <ecNumber evidence="3">2.2.1.6</ecNumber>
    </recommendedName>
    <alternativeName>
        <fullName evidence="3">Acetohydroxy-acid synthase small subunit</fullName>
    </alternativeName>
</protein>
<dbReference type="Gene3D" id="3.30.70.260">
    <property type="match status" value="1"/>
</dbReference>
<dbReference type="NCBIfam" id="TIGR00119">
    <property type="entry name" value="acolac_sm"/>
    <property type="match status" value="1"/>
</dbReference>
<gene>
    <name evidence="5" type="primary">ilvN</name>
    <name evidence="5" type="ORF">ACEG43_05460</name>
</gene>
<keyword evidence="3" id="KW-0100">Branched-chain amino acid biosynthesis</keyword>
<comment type="pathway">
    <text evidence="3">Amino-acid biosynthesis; L-isoleucine biosynthesis; L-isoleucine from 2-oxobutanoate: step 1/4.</text>
</comment>
<keyword evidence="3 5" id="KW-0808">Transferase</keyword>
<reference evidence="5 6" key="1">
    <citation type="submission" date="2024-08" db="EMBL/GenBank/DDBJ databases">
        <title>Genome sequence of Streptomyces aureus CACIA-1.46HGO.</title>
        <authorList>
            <person name="Evangelista-Martinez Z."/>
        </authorList>
    </citation>
    <scope>NUCLEOTIDE SEQUENCE [LARGE SCALE GENOMIC DNA]</scope>
    <source>
        <strain evidence="5 6">CACIA-1.46HGO</strain>
    </source>
</reference>
<dbReference type="PROSITE" id="PS51671">
    <property type="entry name" value="ACT"/>
    <property type="match status" value="1"/>
</dbReference>
<dbReference type="PANTHER" id="PTHR30239:SF0">
    <property type="entry name" value="ACETOLACTATE SYNTHASE SMALL SUBUNIT 1, CHLOROPLASTIC"/>
    <property type="match status" value="1"/>
</dbReference>
<name>A0ABV4SB25_9ACTN</name>
<dbReference type="InterPro" id="IPR045865">
    <property type="entry name" value="ACT-like_dom_sf"/>
</dbReference>
<evidence type="ECO:0000256" key="2">
    <source>
        <dbReference type="ARBA" id="ARBA00048670"/>
    </source>
</evidence>
<evidence type="ECO:0000313" key="5">
    <source>
        <dbReference type="EMBL" id="MFA3835632.1"/>
    </source>
</evidence>
<feature type="domain" description="ACT" evidence="4">
    <location>
        <begin position="1"/>
        <end position="75"/>
    </location>
</feature>
<comment type="similarity">
    <text evidence="3">Belongs to the acetolactate synthase small subunit family.</text>
</comment>
<dbReference type="Proteomes" id="UP001571476">
    <property type="component" value="Unassembled WGS sequence"/>
</dbReference>
<dbReference type="InterPro" id="IPR004789">
    <property type="entry name" value="Acetalactate_synth_ssu"/>
</dbReference>
<dbReference type="RefSeq" id="WP_372561612.1">
    <property type="nucleotide sequence ID" value="NZ_JBGOSP010000002.1"/>
</dbReference>
<accession>A0ABV4SB25</accession>
<comment type="caution">
    <text evidence="5">The sequence shown here is derived from an EMBL/GenBank/DDBJ whole genome shotgun (WGS) entry which is preliminary data.</text>
</comment>
<evidence type="ECO:0000256" key="3">
    <source>
        <dbReference type="RuleBase" id="RU368092"/>
    </source>
</evidence>
<evidence type="ECO:0000259" key="4">
    <source>
        <dbReference type="PROSITE" id="PS51671"/>
    </source>
</evidence>
<comment type="subunit">
    <text evidence="1 3">Dimer of large and small chains.</text>
</comment>
<keyword evidence="3" id="KW-0028">Amino-acid biosynthesis</keyword>
<dbReference type="EC" id="2.2.1.6" evidence="3"/>
<comment type="pathway">
    <text evidence="3">Amino-acid biosynthesis; L-valine biosynthesis; L-valine from pyruvate: step 1/4.</text>
</comment>
<organism evidence="5 6">
    <name type="scientific">Streptomyces aureus</name>
    <dbReference type="NCBI Taxonomy" id="193461"/>
    <lineage>
        <taxon>Bacteria</taxon>
        <taxon>Bacillati</taxon>
        <taxon>Actinomycetota</taxon>
        <taxon>Actinomycetes</taxon>
        <taxon>Kitasatosporales</taxon>
        <taxon>Streptomycetaceae</taxon>
        <taxon>Streptomyces</taxon>
    </lineage>
</organism>
<proteinExistence type="inferred from homology"/>
<dbReference type="GO" id="GO:0003984">
    <property type="term" value="F:acetolactate synthase activity"/>
    <property type="evidence" value="ECO:0007669"/>
    <property type="project" value="UniProtKB-EC"/>
</dbReference>
<dbReference type="EMBL" id="JBGOSP010000002">
    <property type="protein sequence ID" value="MFA3835632.1"/>
    <property type="molecule type" value="Genomic_DNA"/>
</dbReference>